<dbReference type="Proteomes" id="UP001274830">
    <property type="component" value="Unassembled WGS sequence"/>
</dbReference>
<sequence>MKFTTLPCILAVASYAIAKAIAEPDLVQAPHLENRQGAAVVAPAATQAAIQYPSITTQWVESTIGSTATYVQVIYTQQFSAVPDQLPTAVPGAIGYGTLTKHGKRDMPIETGIAGRIRPIVIEVLGEVVTQWVQAIEEVLVLHTIFVVDNATLHGINGNSTFGNWTLGNSTLGNGTYSNGTNLFNGTYIDFNGTDHNTTTTNTTNTTATNTTTTSSSSAVTPGFSFSF</sequence>
<dbReference type="AlphaFoldDB" id="A0AAE0WXZ8"/>
<proteinExistence type="predicted"/>
<dbReference type="EMBL" id="JAUTXT010000001">
    <property type="protein sequence ID" value="KAK3680083.1"/>
    <property type="molecule type" value="Genomic_DNA"/>
</dbReference>
<keyword evidence="3" id="KW-1185">Reference proteome</keyword>
<evidence type="ECO:0000313" key="2">
    <source>
        <dbReference type="EMBL" id="KAK3680083.1"/>
    </source>
</evidence>
<feature type="signal peptide" evidence="1">
    <location>
        <begin position="1"/>
        <end position="22"/>
    </location>
</feature>
<accession>A0AAE0WXZ8</accession>
<organism evidence="2 3">
    <name type="scientific">Recurvomyces mirabilis</name>
    <dbReference type="NCBI Taxonomy" id="574656"/>
    <lineage>
        <taxon>Eukaryota</taxon>
        <taxon>Fungi</taxon>
        <taxon>Dikarya</taxon>
        <taxon>Ascomycota</taxon>
        <taxon>Pezizomycotina</taxon>
        <taxon>Dothideomycetes</taxon>
        <taxon>Dothideomycetidae</taxon>
        <taxon>Mycosphaerellales</taxon>
        <taxon>Teratosphaeriaceae</taxon>
        <taxon>Recurvomyces</taxon>
    </lineage>
</organism>
<comment type="caution">
    <text evidence="2">The sequence shown here is derived from an EMBL/GenBank/DDBJ whole genome shotgun (WGS) entry which is preliminary data.</text>
</comment>
<name>A0AAE0WXZ8_9PEZI</name>
<feature type="chain" id="PRO_5041976161" evidence="1">
    <location>
        <begin position="23"/>
        <end position="228"/>
    </location>
</feature>
<evidence type="ECO:0000313" key="3">
    <source>
        <dbReference type="Proteomes" id="UP001274830"/>
    </source>
</evidence>
<evidence type="ECO:0000256" key="1">
    <source>
        <dbReference type="SAM" id="SignalP"/>
    </source>
</evidence>
<gene>
    <name evidence="2" type="ORF">LTR78_000460</name>
</gene>
<keyword evidence="1" id="KW-0732">Signal</keyword>
<protein>
    <submittedName>
        <fullName evidence="2">Uncharacterized protein</fullName>
    </submittedName>
</protein>
<reference evidence="2" key="1">
    <citation type="submission" date="2023-07" db="EMBL/GenBank/DDBJ databases">
        <title>Black Yeasts Isolated from many extreme environments.</title>
        <authorList>
            <person name="Coleine C."/>
            <person name="Stajich J.E."/>
            <person name="Selbmann L."/>
        </authorList>
    </citation>
    <scope>NUCLEOTIDE SEQUENCE</scope>
    <source>
        <strain evidence="2">CCFEE 5485</strain>
    </source>
</reference>